<accession>A0A6A1WRG0</accession>
<dbReference type="InterPro" id="IPR055301">
    <property type="entry name" value="Lea14-like_2"/>
</dbReference>
<dbReference type="PANTHER" id="PTHR31852">
    <property type="entry name" value="LATE EMBRYOGENESIS ABUNDANT (LEA) HYDROXYPROLINE-RICH GLYCOPROTEIN FAMILY"/>
    <property type="match status" value="1"/>
</dbReference>
<keyword evidence="1" id="KW-0472">Membrane</keyword>
<comment type="caution">
    <text evidence="2">The sequence shown here is derived from an EMBL/GenBank/DDBJ whole genome shotgun (WGS) entry which is preliminary data.</text>
</comment>
<evidence type="ECO:0000313" key="3">
    <source>
        <dbReference type="EMBL" id="KAB1226362.1"/>
    </source>
</evidence>
<dbReference type="AlphaFoldDB" id="A0A6A1WRG0"/>
<reference evidence="2 4" key="2">
    <citation type="journal article" date="2019" name="Plant Biotechnol. J.">
        <title>The red bayberry genome and genetic basis of sex determination.</title>
        <authorList>
            <person name="Jia H.M."/>
            <person name="Jia H.J."/>
            <person name="Cai Q.L."/>
            <person name="Wang Y."/>
            <person name="Zhao H.B."/>
            <person name="Yang W.F."/>
            <person name="Wang G.Y."/>
            <person name="Li Y.H."/>
            <person name="Zhan D.L."/>
            <person name="Shen Y.T."/>
            <person name="Niu Q.F."/>
            <person name="Chang L."/>
            <person name="Qiu J."/>
            <person name="Zhao L."/>
            <person name="Xie H.B."/>
            <person name="Fu W.Y."/>
            <person name="Jin J."/>
            <person name="Li X.W."/>
            <person name="Jiao Y."/>
            <person name="Zhou C.C."/>
            <person name="Tu T."/>
            <person name="Chai C.Y."/>
            <person name="Gao J.L."/>
            <person name="Fan L.J."/>
            <person name="van de Weg E."/>
            <person name="Wang J.Y."/>
            <person name="Gao Z.S."/>
        </authorList>
    </citation>
    <scope>NUCLEOTIDE SEQUENCE [LARGE SCALE GENOMIC DNA]</scope>
    <source>
        <tissue evidence="2">Leaves</tissue>
    </source>
</reference>
<evidence type="ECO:0000256" key="1">
    <source>
        <dbReference type="SAM" id="Phobius"/>
    </source>
</evidence>
<dbReference type="OrthoDB" id="674678at2759"/>
<name>A0A6A1WRG0_9ROSI</name>
<reference evidence="2" key="1">
    <citation type="submission" date="2018-07" db="EMBL/GenBank/DDBJ databases">
        <authorList>
            <person name="Gao Z.-S."/>
            <person name="Jia H.-M."/>
            <person name="Jia H.-J."/>
            <person name="Cai Q.-L."/>
            <person name="Wang Y."/>
            <person name="Zhao H.-B."/>
        </authorList>
    </citation>
    <scope>NUCLEOTIDE SEQUENCE</scope>
    <source>
        <tissue evidence="2">Leaves</tissue>
    </source>
</reference>
<evidence type="ECO:0008006" key="5">
    <source>
        <dbReference type="Google" id="ProtNLM"/>
    </source>
</evidence>
<dbReference type="EMBL" id="RXIC02000019">
    <property type="protein sequence ID" value="KAB1226362.1"/>
    <property type="molecule type" value="Genomic_DNA"/>
</dbReference>
<keyword evidence="1" id="KW-1133">Transmembrane helix</keyword>
<keyword evidence="1" id="KW-0812">Transmembrane</keyword>
<protein>
    <recommendedName>
        <fullName evidence="5">Late embryogenesis abundant protein LEA-2 subgroup domain-containing protein</fullName>
    </recommendedName>
</protein>
<keyword evidence="4" id="KW-1185">Reference proteome</keyword>
<evidence type="ECO:0000313" key="4">
    <source>
        <dbReference type="Proteomes" id="UP000516437"/>
    </source>
</evidence>
<feature type="transmembrane region" description="Helical" evidence="1">
    <location>
        <begin position="12"/>
        <end position="37"/>
    </location>
</feature>
<organism evidence="2 4">
    <name type="scientific">Morella rubra</name>
    <name type="common">Chinese bayberry</name>
    <dbReference type="NCBI Taxonomy" id="262757"/>
    <lineage>
        <taxon>Eukaryota</taxon>
        <taxon>Viridiplantae</taxon>
        <taxon>Streptophyta</taxon>
        <taxon>Embryophyta</taxon>
        <taxon>Tracheophyta</taxon>
        <taxon>Spermatophyta</taxon>
        <taxon>Magnoliopsida</taxon>
        <taxon>eudicotyledons</taxon>
        <taxon>Gunneridae</taxon>
        <taxon>Pentapetalae</taxon>
        <taxon>rosids</taxon>
        <taxon>fabids</taxon>
        <taxon>Fagales</taxon>
        <taxon>Myricaceae</taxon>
        <taxon>Morella</taxon>
    </lineage>
</organism>
<dbReference type="EMBL" id="RXIC02000019">
    <property type="protein sequence ID" value="KAB1226358.1"/>
    <property type="molecule type" value="Genomic_DNA"/>
</dbReference>
<evidence type="ECO:0000313" key="2">
    <source>
        <dbReference type="EMBL" id="KAB1226358.1"/>
    </source>
</evidence>
<gene>
    <name evidence="2" type="ORF">CJ030_MR1G020575</name>
    <name evidence="3" type="ORF">CJ030_MR1G020579</name>
</gene>
<reference evidence="2" key="3">
    <citation type="submission" date="2019-09" db="EMBL/GenBank/DDBJ databases">
        <authorList>
            <person name="Gao Z."/>
        </authorList>
    </citation>
    <scope>NUCLEOTIDE SEQUENCE</scope>
    <source>
        <tissue evidence="2">Leaves</tissue>
    </source>
</reference>
<dbReference type="Proteomes" id="UP000516437">
    <property type="component" value="Chromosome 1"/>
</dbReference>
<sequence>MAAGKTSRGGLKLCCVVTAVILVIIAIVVVVLGFTIFKPREPIISIHLLGLKTTNLPMLFMNAKQNATLPALVTIENPNYGAYKYKNSTSHVTFHGSLVGEAPLVGRYVPARRVVNITIHVSLVPEKLLTNPHFEKDYEAGNLNLTSTISLPGKVSFLKIFKMHGRIDTWCNTTVFLRAKVAESTCETRLIM</sequence>
<proteinExistence type="predicted"/>